<evidence type="ECO:0000256" key="1">
    <source>
        <dbReference type="SAM" id="Phobius"/>
    </source>
</evidence>
<keyword evidence="1" id="KW-1133">Transmembrane helix</keyword>
<evidence type="ECO:0008006" key="4">
    <source>
        <dbReference type="Google" id="ProtNLM"/>
    </source>
</evidence>
<reference evidence="3" key="1">
    <citation type="submission" date="2014-09" db="EMBL/GenBank/DDBJ databases">
        <authorList>
            <person name="Magalhaes I.L.F."/>
            <person name="Oliveira U."/>
            <person name="Santos F.R."/>
            <person name="Vidigal T.H.D.A."/>
            <person name="Brescovit A.D."/>
            <person name="Santos A.J."/>
        </authorList>
    </citation>
    <scope>NUCLEOTIDE SEQUENCE</scope>
    <source>
        <tissue evidence="3">Shoot tissue taken approximately 20 cm above the soil surface</tissue>
    </source>
</reference>
<feature type="chain" id="PRO_5002042379" description="Secreted protein" evidence="2">
    <location>
        <begin position="21"/>
        <end position="83"/>
    </location>
</feature>
<evidence type="ECO:0000313" key="3">
    <source>
        <dbReference type="EMBL" id="JAD36480.1"/>
    </source>
</evidence>
<accession>A0A0A8ZIA6</accession>
<keyword evidence="2" id="KW-0732">Signal</keyword>
<keyword evidence="1" id="KW-0812">Transmembrane</keyword>
<organism evidence="3">
    <name type="scientific">Arundo donax</name>
    <name type="common">Giant reed</name>
    <name type="synonym">Donax arundinaceus</name>
    <dbReference type="NCBI Taxonomy" id="35708"/>
    <lineage>
        <taxon>Eukaryota</taxon>
        <taxon>Viridiplantae</taxon>
        <taxon>Streptophyta</taxon>
        <taxon>Embryophyta</taxon>
        <taxon>Tracheophyta</taxon>
        <taxon>Spermatophyta</taxon>
        <taxon>Magnoliopsida</taxon>
        <taxon>Liliopsida</taxon>
        <taxon>Poales</taxon>
        <taxon>Poaceae</taxon>
        <taxon>PACMAD clade</taxon>
        <taxon>Arundinoideae</taxon>
        <taxon>Arundineae</taxon>
        <taxon>Arundo</taxon>
    </lineage>
</organism>
<protein>
    <recommendedName>
        <fullName evidence="4">Secreted protein</fullName>
    </recommendedName>
</protein>
<name>A0A0A8ZIA6_ARUDO</name>
<evidence type="ECO:0000256" key="2">
    <source>
        <dbReference type="SAM" id="SignalP"/>
    </source>
</evidence>
<dbReference type="EMBL" id="GBRH01261415">
    <property type="protein sequence ID" value="JAD36480.1"/>
    <property type="molecule type" value="Transcribed_RNA"/>
</dbReference>
<keyword evidence="1" id="KW-0472">Membrane</keyword>
<feature type="transmembrane region" description="Helical" evidence="1">
    <location>
        <begin position="58"/>
        <end position="81"/>
    </location>
</feature>
<dbReference type="AlphaFoldDB" id="A0A0A8ZIA6"/>
<reference evidence="3" key="2">
    <citation type="journal article" date="2015" name="Data Brief">
        <title>Shoot transcriptome of the giant reed, Arundo donax.</title>
        <authorList>
            <person name="Barrero R.A."/>
            <person name="Guerrero F.D."/>
            <person name="Moolhuijzen P."/>
            <person name="Goolsby J.A."/>
            <person name="Tidwell J."/>
            <person name="Bellgard S.E."/>
            <person name="Bellgard M.I."/>
        </authorList>
    </citation>
    <scope>NUCLEOTIDE SEQUENCE</scope>
    <source>
        <tissue evidence="3">Shoot tissue taken approximately 20 cm above the soil surface</tissue>
    </source>
</reference>
<feature type="signal peptide" evidence="2">
    <location>
        <begin position="1"/>
        <end position="20"/>
    </location>
</feature>
<sequence>MMLLLLILVLTLAHSDEVLGVNISSAVLPEQRPLPAVMEMLLAEVSQVRTSHLHPTNALVVASAPAVANTLAFTVLFFLALMA</sequence>
<proteinExistence type="predicted"/>